<dbReference type="AlphaFoldDB" id="A0A238FAD3"/>
<name>A0A238FAD3_9BASI</name>
<keyword evidence="1" id="KW-0812">Transmembrane</keyword>
<proteinExistence type="predicted"/>
<gene>
    <name evidence="2" type="ORF">BQ2448_1569</name>
</gene>
<dbReference type="EMBL" id="FMSP01000005">
    <property type="protein sequence ID" value="SCV70175.1"/>
    <property type="molecule type" value="Genomic_DNA"/>
</dbReference>
<keyword evidence="1" id="KW-0472">Membrane</keyword>
<reference evidence="3" key="1">
    <citation type="submission" date="2016-09" db="EMBL/GenBank/DDBJ databases">
        <authorList>
            <person name="Jeantristanb JTB J.-T."/>
            <person name="Ricardo R."/>
        </authorList>
    </citation>
    <scope>NUCLEOTIDE SEQUENCE [LARGE SCALE GENOMIC DNA]</scope>
</reference>
<dbReference type="OrthoDB" id="539398at2759"/>
<dbReference type="InterPro" id="IPR012349">
    <property type="entry name" value="Split_barrel_FMN-bd"/>
</dbReference>
<dbReference type="PANTHER" id="PTHR39336:SF3">
    <property type="entry name" value="PYRIDOXAMINE PHOSPHATE OXIDASE"/>
    <property type="match status" value="1"/>
</dbReference>
<dbReference type="STRING" id="269621.A0A238FAD3"/>
<feature type="transmembrane region" description="Helical" evidence="1">
    <location>
        <begin position="234"/>
        <end position="253"/>
    </location>
</feature>
<sequence length="283" mass="31353">MGAFYDTIPNEALMDWIRKQKLFFVSSSPLSPDGHVNCSPKGHDALFTLVDEKSAYYVDLTGSGNETISCLYEQGNGRITIMFIAFEGPPRIVRLFGKGKVFERGSPEFEKYLPPGDPRRYPGARAVIWIDIHKVGTSCGYSVPFFEYKKERNTLLNFMDNQEKKEGGMKPYWNLKNLTSVDGLPGPKVAEPDAPEPTEKFTLEGSGGGDKAVVKTGNKSEGGDVIQDLLARSAMILLGLFLAGWLLGLRITFDEGVARQARQRVWGVLWPFELSGIARASSF</sequence>
<accession>A0A238FAD3</accession>
<evidence type="ECO:0000313" key="2">
    <source>
        <dbReference type="EMBL" id="SCV70175.1"/>
    </source>
</evidence>
<evidence type="ECO:0000256" key="1">
    <source>
        <dbReference type="SAM" id="Phobius"/>
    </source>
</evidence>
<dbReference type="Proteomes" id="UP000198372">
    <property type="component" value="Unassembled WGS sequence"/>
</dbReference>
<dbReference type="PANTHER" id="PTHR39336">
    <property type="entry name" value="PYRIDOXAMINE PHOSPHATE OXIDASE FAMILY PROTEIN (AFU_ORTHOLOGUE AFUA_6G11440)"/>
    <property type="match status" value="1"/>
</dbReference>
<dbReference type="Gene3D" id="2.30.110.10">
    <property type="entry name" value="Electron Transport, Fmn-binding Protein, Chain A"/>
    <property type="match status" value="1"/>
</dbReference>
<protein>
    <submittedName>
        <fullName evidence="2">BQ2448_1569 protein</fullName>
    </submittedName>
</protein>
<keyword evidence="1" id="KW-1133">Transmembrane helix</keyword>
<organism evidence="2 3">
    <name type="scientific">Microbotryum intermedium</name>
    <dbReference type="NCBI Taxonomy" id="269621"/>
    <lineage>
        <taxon>Eukaryota</taxon>
        <taxon>Fungi</taxon>
        <taxon>Dikarya</taxon>
        <taxon>Basidiomycota</taxon>
        <taxon>Pucciniomycotina</taxon>
        <taxon>Microbotryomycetes</taxon>
        <taxon>Microbotryales</taxon>
        <taxon>Microbotryaceae</taxon>
        <taxon>Microbotryum</taxon>
    </lineage>
</organism>
<keyword evidence="3" id="KW-1185">Reference proteome</keyword>
<evidence type="ECO:0000313" key="3">
    <source>
        <dbReference type="Proteomes" id="UP000198372"/>
    </source>
</evidence>